<dbReference type="GeneID" id="85331368"/>
<name>A0AA39ZT85_9PEZI</name>
<protein>
    <submittedName>
        <fullName evidence="2">Uncharacterized protein</fullName>
    </submittedName>
</protein>
<dbReference type="AlphaFoldDB" id="A0AA39ZT85"/>
<dbReference type="EMBL" id="JAUIRO010000008">
    <property type="protein sequence ID" value="KAK0703181.1"/>
    <property type="molecule type" value="Genomic_DNA"/>
</dbReference>
<dbReference type="RefSeq" id="XP_060290040.1">
    <property type="nucleotide sequence ID" value="XM_060448098.1"/>
</dbReference>
<reference evidence="2" key="1">
    <citation type="submission" date="2023-06" db="EMBL/GenBank/DDBJ databases">
        <title>Genome-scale phylogeny and comparative genomics of the fungal order Sordariales.</title>
        <authorList>
            <consortium name="Lawrence Berkeley National Laboratory"/>
            <person name="Hensen N."/>
            <person name="Bonometti L."/>
            <person name="Westerberg I."/>
            <person name="Brannstrom I.O."/>
            <person name="Guillou S."/>
            <person name="Cros-Aarteil S."/>
            <person name="Calhoun S."/>
            <person name="Haridas S."/>
            <person name="Kuo A."/>
            <person name="Mondo S."/>
            <person name="Pangilinan J."/>
            <person name="Riley R."/>
            <person name="LaButti K."/>
            <person name="Andreopoulos B."/>
            <person name="Lipzen A."/>
            <person name="Chen C."/>
            <person name="Yanf M."/>
            <person name="Daum C."/>
            <person name="Ng V."/>
            <person name="Clum A."/>
            <person name="Steindorff A."/>
            <person name="Ohm R."/>
            <person name="Martin F."/>
            <person name="Silar P."/>
            <person name="Natvig D."/>
            <person name="Lalanne C."/>
            <person name="Gautier V."/>
            <person name="Ament-velasquez S.L."/>
            <person name="Kruys A."/>
            <person name="Hutchinson M.I."/>
            <person name="Powell A.J."/>
            <person name="Barry K."/>
            <person name="Miller A.N."/>
            <person name="Grigoriev I.V."/>
            <person name="Debuchy R."/>
            <person name="Gladieux P."/>
            <person name="Thoren M.H."/>
            <person name="Johannesson H."/>
        </authorList>
    </citation>
    <scope>NUCLEOTIDE SEQUENCE</scope>
    <source>
        <strain evidence="2">SMH2392-1A</strain>
    </source>
</reference>
<evidence type="ECO:0000313" key="3">
    <source>
        <dbReference type="Proteomes" id="UP001172101"/>
    </source>
</evidence>
<feature type="compositionally biased region" description="Basic residues" evidence="1">
    <location>
        <begin position="385"/>
        <end position="396"/>
    </location>
</feature>
<gene>
    <name evidence="2" type="ORF">B0T26DRAFT_876278</name>
</gene>
<comment type="caution">
    <text evidence="2">The sequence shown here is derived from an EMBL/GenBank/DDBJ whole genome shotgun (WGS) entry which is preliminary data.</text>
</comment>
<organism evidence="2 3">
    <name type="scientific">Lasiosphaeria miniovina</name>
    <dbReference type="NCBI Taxonomy" id="1954250"/>
    <lineage>
        <taxon>Eukaryota</taxon>
        <taxon>Fungi</taxon>
        <taxon>Dikarya</taxon>
        <taxon>Ascomycota</taxon>
        <taxon>Pezizomycotina</taxon>
        <taxon>Sordariomycetes</taxon>
        <taxon>Sordariomycetidae</taxon>
        <taxon>Sordariales</taxon>
        <taxon>Lasiosphaeriaceae</taxon>
        <taxon>Lasiosphaeria</taxon>
    </lineage>
</organism>
<evidence type="ECO:0000256" key="1">
    <source>
        <dbReference type="SAM" id="MobiDB-lite"/>
    </source>
</evidence>
<accession>A0AA39ZT85</accession>
<keyword evidence="3" id="KW-1185">Reference proteome</keyword>
<evidence type="ECO:0000313" key="2">
    <source>
        <dbReference type="EMBL" id="KAK0703181.1"/>
    </source>
</evidence>
<feature type="region of interest" description="Disordered" evidence="1">
    <location>
        <begin position="385"/>
        <end position="408"/>
    </location>
</feature>
<sequence>MPANDDLQLQAVLQDAVNETNFDREAFARTHPRKKSDTALSALAKQIEMTAISTKVVGNTTTLTAGRSLSPANDQVNIQKLSDLAVLHVRRNKEGPGLLFGPWLGPDQITFEGTINVKDFESQSNNHPDEHFREFKLRTLLAYSWYDQMSQLYSIARHQSTIISNIKERALLRLAQATRSATVAAEAAAVSLAHRPSIENPVDDANNAIIASLNDVIANKDDIIQKMQDKSTPRVVSSPTTLLADHYVVQPLSPQLIALLVVAPRSPTPLFYNDKDKITFNAWMRQIENKLDVNSDYYDSDRARQSYIEFRLAGKASYQLEPYLEDAYPNQIETSEALLTWLKNEFRDDKLIREYIDDTVDFETYAKIGAEYALNLKLAYVRKEHPKRPVRPRRHQLAPNTRPRHPPD</sequence>
<dbReference type="Proteomes" id="UP001172101">
    <property type="component" value="Unassembled WGS sequence"/>
</dbReference>
<proteinExistence type="predicted"/>